<proteinExistence type="predicted"/>
<reference evidence="2 4" key="1">
    <citation type="submission" date="2008-03" db="EMBL/GenBank/DDBJ databases">
        <title>Annotation of Ixodes scapularis.</title>
        <authorList>
            <consortium name="Ixodes scapularis Genome Project Consortium"/>
            <person name="Caler E."/>
            <person name="Hannick L.I."/>
            <person name="Bidwell S."/>
            <person name="Joardar V."/>
            <person name="Thiagarajan M."/>
            <person name="Amedeo P."/>
            <person name="Galinsky K.J."/>
            <person name="Schobel S."/>
            <person name="Inman J."/>
            <person name="Hostetler J."/>
            <person name="Miller J."/>
            <person name="Hammond M."/>
            <person name="Megy K."/>
            <person name="Lawson D."/>
            <person name="Kodira C."/>
            <person name="Sutton G."/>
            <person name="Meyer J."/>
            <person name="Hill C.A."/>
            <person name="Birren B."/>
            <person name="Nene V."/>
            <person name="Collins F."/>
            <person name="Alarcon-Chaidez F."/>
            <person name="Wikel S."/>
            <person name="Strausberg R."/>
        </authorList>
    </citation>
    <scope>NUCLEOTIDE SEQUENCE [LARGE SCALE GENOMIC DNA]</scope>
    <source>
        <strain evidence="4">Wikel</strain>
        <strain evidence="2">Wikel colony</strain>
    </source>
</reference>
<dbReference type="Proteomes" id="UP000001555">
    <property type="component" value="Unassembled WGS sequence"/>
</dbReference>
<feature type="compositionally biased region" description="Basic and acidic residues" evidence="1">
    <location>
        <begin position="34"/>
        <end position="49"/>
    </location>
</feature>
<protein>
    <submittedName>
        <fullName evidence="2 3">Arl6ip4 protein, putative</fullName>
    </submittedName>
</protein>
<feature type="compositionally biased region" description="Basic residues" evidence="1">
    <location>
        <begin position="92"/>
        <end position="108"/>
    </location>
</feature>
<sequence length="124" mass="13411">NMSPSSKQCAATKQSRGRTGDDKRVSKYTYSRFSTKDVLSRQSEGREAAHTSLPNKATHIAARRSAPGHLLQHQGASLDSESTPANNSRPPSSKRSKKHGSAKSHRGRIKQEPRSDGTGTEAIS</sequence>
<reference evidence="3" key="2">
    <citation type="submission" date="2020-05" db="UniProtKB">
        <authorList>
            <consortium name="EnsemblMetazoa"/>
        </authorList>
    </citation>
    <scope>IDENTIFICATION</scope>
    <source>
        <strain evidence="3">wikel</strain>
    </source>
</reference>
<dbReference type="PaxDb" id="6945-B7QGV8"/>
<evidence type="ECO:0000313" key="2">
    <source>
        <dbReference type="EMBL" id="EEC18080.1"/>
    </source>
</evidence>
<gene>
    <name evidence="2" type="ORF">IscW_ISCW023740</name>
</gene>
<dbReference type="VEuPathDB" id="VectorBase:ISCW023740"/>
<feature type="non-terminal residue" evidence="2">
    <location>
        <position position="124"/>
    </location>
</feature>
<dbReference type="AlphaFoldDB" id="B7QGV8"/>
<dbReference type="EnsemblMetazoa" id="ISCW023740-RA">
    <property type="protein sequence ID" value="ISCW023740-PA"/>
    <property type="gene ID" value="ISCW023740"/>
</dbReference>
<name>B7QGV8_IXOSC</name>
<dbReference type="HOGENOM" id="CLU_2009625_0_0_1"/>
<evidence type="ECO:0000313" key="4">
    <source>
        <dbReference type="Proteomes" id="UP000001555"/>
    </source>
</evidence>
<dbReference type="VEuPathDB" id="VectorBase:ISCI023740"/>
<keyword evidence="4" id="KW-1185">Reference proteome</keyword>
<feature type="non-terminal residue" evidence="2">
    <location>
        <position position="1"/>
    </location>
</feature>
<feature type="compositionally biased region" description="Polar residues" evidence="1">
    <location>
        <begin position="1"/>
        <end position="14"/>
    </location>
</feature>
<feature type="region of interest" description="Disordered" evidence="1">
    <location>
        <begin position="1"/>
        <end position="124"/>
    </location>
</feature>
<organism>
    <name type="scientific">Ixodes scapularis</name>
    <name type="common">Black-legged tick</name>
    <name type="synonym">Deer tick</name>
    <dbReference type="NCBI Taxonomy" id="6945"/>
    <lineage>
        <taxon>Eukaryota</taxon>
        <taxon>Metazoa</taxon>
        <taxon>Ecdysozoa</taxon>
        <taxon>Arthropoda</taxon>
        <taxon>Chelicerata</taxon>
        <taxon>Arachnida</taxon>
        <taxon>Acari</taxon>
        <taxon>Parasitiformes</taxon>
        <taxon>Ixodida</taxon>
        <taxon>Ixodoidea</taxon>
        <taxon>Ixodidae</taxon>
        <taxon>Ixodinae</taxon>
        <taxon>Ixodes</taxon>
    </lineage>
</organism>
<feature type="compositionally biased region" description="Polar residues" evidence="1">
    <location>
        <begin position="74"/>
        <end position="87"/>
    </location>
</feature>
<dbReference type="EMBL" id="DS934994">
    <property type="protein sequence ID" value="EEC18080.1"/>
    <property type="molecule type" value="Genomic_DNA"/>
</dbReference>
<accession>B7QGV8</accession>
<evidence type="ECO:0000313" key="3">
    <source>
        <dbReference type="EnsemblMetazoa" id="ISCW023740-PA"/>
    </source>
</evidence>
<dbReference type="EMBL" id="ABJB010071649">
    <property type="status" value="NOT_ANNOTATED_CDS"/>
    <property type="molecule type" value="Genomic_DNA"/>
</dbReference>
<evidence type="ECO:0000256" key="1">
    <source>
        <dbReference type="SAM" id="MobiDB-lite"/>
    </source>
</evidence>